<gene>
    <name evidence="1" type="ORF">HPB48_004959</name>
</gene>
<organism evidence="1 2">
    <name type="scientific">Haemaphysalis longicornis</name>
    <name type="common">Bush tick</name>
    <dbReference type="NCBI Taxonomy" id="44386"/>
    <lineage>
        <taxon>Eukaryota</taxon>
        <taxon>Metazoa</taxon>
        <taxon>Ecdysozoa</taxon>
        <taxon>Arthropoda</taxon>
        <taxon>Chelicerata</taxon>
        <taxon>Arachnida</taxon>
        <taxon>Acari</taxon>
        <taxon>Parasitiformes</taxon>
        <taxon>Ixodida</taxon>
        <taxon>Ixodoidea</taxon>
        <taxon>Ixodidae</taxon>
        <taxon>Haemaphysalinae</taxon>
        <taxon>Haemaphysalis</taxon>
    </lineage>
</organism>
<dbReference type="EMBL" id="JABSTR010000006">
    <property type="protein sequence ID" value="KAH9373214.1"/>
    <property type="molecule type" value="Genomic_DNA"/>
</dbReference>
<reference evidence="1 2" key="1">
    <citation type="journal article" date="2020" name="Cell">
        <title>Large-Scale Comparative Analyses of Tick Genomes Elucidate Their Genetic Diversity and Vector Capacities.</title>
        <authorList>
            <consortium name="Tick Genome and Microbiome Consortium (TIGMIC)"/>
            <person name="Jia N."/>
            <person name="Wang J."/>
            <person name="Shi W."/>
            <person name="Du L."/>
            <person name="Sun Y."/>
            <person name="Zhan W."/>
            <person name="Jiang J.F."/>
            <person name="Wang Q."/>
            <person name="Zhang B."/>
            <person name="Ji P."/>
            <person name="Bell-Sakyi L."/>
            <person name="Cui X.M."/>
            <person name="Yuan T.T."/>
            <person name="Jiang B.G."/>
            <person name="Yang W.F."/>
            <person name="Lam T.T."/>
            <person name="Chang Q.C."/>
            <person name="Ding S.J."/>
            <person name="Wang X.J."/>
            <person name="Zhu J.G."/>
            <person name="Ruan X.D."/>
            <person name="Zhao L."/>
            <person name="Wei J.T."/>
            <person name="Ye R.Z."/>
            <person name="Que T.C."/>
            <person name="Du C.H."/>
            <person name="Zhou Y.H."/>
            <person name="Cheng J.X."/>
            <person name="Dai P.F."/>
            <person name="Guo W.B."/>
            <person name="Han X.H."/>
            <person name="Huang E.J."/>
            <person name="Li L.F."/>
            <person name="Wei W."/>
            <person name="Gao Y.C."/>
            <person name="Liu J.Z."/>
            <person name="Shao H.Z."/>
            <person name="Wang X."/>
            <person name="Wang C.C."/>
            <person name="Yang T.C."/>
            <person name="Huo Q.B."/>
            <person name="Li W."/>
            <person name="Chen H.Y."/>
            <person name="Chen S.E."/>
            <person name="Zhou L.G."/>
            <person name="Ni X.B."/>
            <person name="Tian J.H."/>
            <person name="Sheng Y."/>
            <person name="Liu T."/>
            <person name="Pan Y.S."/>
            <person name="Xia L.Y."/>
            <person name="Li J."/>
            <person name="Zhao F."/>
            <person name="Cao W.C."/>
        </authorList>
    </citation>
    <scope>NUCLEOTIDE SEQUENCE [LARGE SCALE GENOMIC DNA]</scope>
    <source>
        <strain evidence="1">HaeL-2018</strain>
    </source>
</reference>
<name>A0A9J6G481_HAELO</name>
<evidence type="ECO:0000313" key="1">
    <source>
        <dbReference type="EMBL" id="KAH9373214.1"/>
    </source>
</evidence>
<sequence>MRIVKAPANSNAADITFTCARRVAMRWRQLRLLLWKSVYLYKLRRNWAITALELLAPLLLTLVQTYLHCNGESFGDIPLPLPPAGTKFAGPDDDSPSVVRTSPLHFPATIGFVPAPGTRMRWAAKGTFGALKSSLRRMCRTATMGFPWAAGFWFVFHELYNGTMGTQKSRVERLEGGHSANSGMFEASERMCRQLV</sequence>
<comment type="caution">
    <text evidence="1">The sequence shown here is derived from an EMBL/GenBank/DDBJ whole genome shotgun (WGS) entry which is preliminary data.</text>
</comment>
<accession>A0A9J6G481</accession>
<evidence type="ECO:0000313" key="2">
    <source>
        <dbReference type="Proteomes" id="UP000821853"/>
    </source>
</evidence>
<keyword evidence="2" id="KW-1185">Reference proteome</keyword>
<dbReference type="AlphaFoldDB" id="A0A9J6G481"/>
<dbReference type="Proteomes" id="UP000821853">
    <property type="component" value="Chromosome 4"/>
</dbReference>
<protein>
    <submittedName>
        <fullName evidence="1">Uncharacterized protein</fullName>
    </submittedName>
</protein>
<proteinExistence type="predicted"/>
<dbReference type="VEuPathDB" id="VectorBase:HLOH_048554"/>
<dbReference type="OrthoDB" id="10465730at2759"/>